<dbReference type="FunFam" id="3.30.40.10:FF:000130">
    <property type="entry name" value="E3 ubiquitin-protein ligase TRIM23"/>
    <property type="match status" value="1"/>
</dbReference>
<dbReference type="EC" id="2.3.2.27" evidence="3"/>
<gene>
    <name evidence="18" type="ORF">GSLYS_00010045001</name>
</gene>
<dbReference type="InterPro" id="IPR006689">
    <property type="entry name" value="Small_GTPase_ARF/SAR"/>
</dbReference>
<dbReference type="InterPro" id="IPR003649">
    <property type="entry name" value="Bbox_C"/>
</dbReference>
<dbReference type="GO" id="GO:0005525">
    <property type="term" value="F:GTP binding"/>
    <property type="evidence" value="ECO:0007669"/>
    <property type="project" value="UniProtKB-KW"/>
</dbReference>
<keyword evidence="6 12" id="KW-0547">Nucleotide-binding</keyword>
<feature type="binding site" evidence="13">
    <location>
        <position position="423"/>
    </location>
    <ligand>
        <name>Mg(2+)</name>
        <dbReference type="ChEBI" id="CHEBI:18420"/>
    </ligand>
</feature>
<proteinExistence type="inferred from homology"/>
<dbReference type="InterPro" id="IPR013087">
    <property type="entry name" value="Znf_C2H2_type"/>
</dbReference>
<organism evidence="18 19">
    <name type="scientific">Lymnaea stagnalis</name>
    <name type="common">Great pond snail</name>
    <name type="synonym">Helix stagnalis</name>
    <dbReference type="NCBI Taxonomy" id="6523"/>
    <lineage>
        <taxon>Eukaryota</taxon>
        <taxon>Metazoa</taxon>
        <taxon>Spiralia</taxon>
        <taxon>Lophotrochozoa</taxon>
        <taxon>Mollusca</taxon>
        <taxon>Gastropoda</taxon>
        <taxon>Heterobranchia</taxon>
        <taxon>Euthyneura</taxon>
        <taxon>Panpulmonata</taxon>
        <taxon>Hygrophila</taxon>
        <taxon>Lymnaeoidea</taxon>
        <taxon>Lymnaeidae</taxon>
        <taxon>Lymnaea</taxon>
    </lineage>
</organism>
<evidence type="ECO:0000259" key="16">
    <source>
        <dbReference type="PROSITE" id="PS50119"/>
    </source>
</evidence>
<dbReference type="InterPro" id="IPR024156">
    <property type="entry name" value="Small_GTPase_ARF"/>
</dbReference>
<dbReference type="SMART" id="SM00502">
    <property type="entry name" value="BBC"/>
    <property type="match status" value="1"/>
</dbReference>
<keyword evidence="19" id="KW-1185">Reference proteome</keyword>
<dbReference type="EMBL" id="CAXITT010000222">
    <property type="protein sequence ID" value="CAL1536132.1"/>
    <property type="molecule type" value="Genomic_DNA"/>
</dbReference>
<evidence type="ECO:0000259" key="15">
    <source>
        <dbReference type="PROSITE" id="PS50089"/>
    </source>
</evidence>
<feature type="binding site" evidence="12">
    <location>
        <begin position="518"/>
        <end position="521"/>
    </location>
    <ligand>
        <name>GTP</name>
        <dbReference type="ChEBI" id="CHEBI:37565"/>
    </ligand>
</feature>
<dbReference type="Gene3D" id="3.40.50.300">
    <property type="entry name" value="P-loop containing nucleotide triphosphate hydrolases"/>
    <property type="match status" value="1"/>
</dbReference>
<keyword evidence="10 12" id="KW-0342">GTP-binding</keyword>
<evidence type="ECO:0000256" key="9">
    <source>
        <dbReference type="ARBA" id="ARBA00022833"/>
    </source>
</evidence>
<keyword evidence="13" id="KW-0460">Magnesium</keyword>
<accession>A0AAV2HPW9</accession>
<dbReference type="GO" id="GO:0003924">
    <property type="term" value="F:GTPase activity"/>
    <property type="evidence" value="ECO:0007669"/>
    <property type="project" value="InterPro"/>
</dbReference>
<dbReference type="InterPro" id="IPR013083">
    <property type="entry name" value="Znf_RING/FYVE/PHD"/>
</dbReference>
<evidence type="ECO:0000259" key="17">
    <source>
        <dbReference type="PROSITE" id="PS50157"/>
    </source>
</evidence>
<feature type="domain" description="C2H2-type" evidence="17">
    <location>
        <begin position="147"/>
        <end position="174"/>
    </location>
</feature>
<dbReference type="PANTHER" id="PTHR11711">
    <property type="entry name" value="ADP RIBOSYLATION FACTOR-RELATED"/>
    <property type="match status" value="1"/>
</dbReference>
<evidence type="ECO:0000256" key="8">
    <source>
        <dbReference type="ARBA" id="ARBA00022786"/>
    </source>
</evidence>
<evidence type="ECO:0000256" key="1">
    <source>
        <dbReference type="ARBA" id="ARBA00000900"/>
    </source>
</evidence>
<dbReference type="SMART" id="SM00178">
    <property type="entry name" value="SAR"/>
    <property type="match status" value="1"/>
</dbReference>
<evidence type="ECO:0000313" key="19">
    <source>
        <dbReference type="Proteomes" id="UP001497497"/>
    </source>
</evidence>
<dbReference type="SMART" id="SM00177">
    <property type="entry name" value="ARF"/>
    <property type="match status" value="1"/>
</dbReference>
<feature type="domain" description="B box-type" evidence="16">
    <location>
        <begin position="124"/>
        <end position="170"/>
    </location>
</feature>
<dbReference type="SMART" id="SM00175">
    <property type="entry name" value="RAB"/>
    <property type="match status" value="1"/>
</dbReference>
<dbReference type="InterPro" id="IPR027417">
    <property type="entry name" value="P-loop_NTPase"/>
</dbReference>
<comment type="pathway">
    <text evidence="2">Protein modification; protein ubiquitination.</text>
</comment>
<dbReference type="CDD" id="cd19773">
    <property type="entry name" value="Bbox2_TRIM23_C-IX_rpt1"/>
    <property type="match status" value="1"/>
</dbReference>
<dbReference type="PROSITE" id="PS51417">
    <property type="entry name" value="ARF"/>
    <property type="match status" value="1"/>
</dbReference>
<dbReference type="Gene3D" id="3.30.40.10">
    <property type="entry name" value="Zinc/RING finger domain, C3HC4 (zinc finger)"/>
    <property type="match status" value="1"/>
</dbReference>
<dbReference type="SUPFAM" id="SSF57850">
    <property type="entry name" value="RING/U-box"/>
    <property type="match status" value="1"/>
</dbReference>
<evidence type="ECO:0000256" key="11">
    <source>
        <dbReference type="ARBA" id="ARBA00061142"/>
    </source>
</evidence>
<dbReference type="NCBIfam" id="TIGR00231">
    <property type="entry name" value="small_GTP"/>
    <property type="match status" value="1"/>
</dbReference>
<reference evidence="18 19" key="1">
    <citation type="submission" date="2024-04" db="EMBL/GenBank/DDBJ databases">
        <authorList>
            <consortium name="Genoscope - CEA"/>
            <person name="William W."/>
        </authorList>
    </citation>
    <scope>NUCLEOTIDE SEQUENCE [LARGE SCALE GENOMIC DNA]</scope>
</reference>
<evidence type="ECO:0000313" key="18">
    <source>
        <dbReference type="EMBL" id="CAL1536132.1"/>
    </source>
</evidence>
<keyword evidence="8" id="KW-0833">Ubl conjugation pathway</keyword>
<dbReference type="SUPFAM" id="SSF52540">
    <property type="entry name" value="P-loop containing nucleoside triphosphate hydrolases"/>
    <property type="match status" value="1"/>
</dbReference>
<dbReference type="PROSITE" id="PS51419">
    <property type="entry name" value="RAB"/>
    <property type="match status" value="1"/>
</dbReference>
<evidence type="ECO:0000256" key="5">
    <source>
        <dbReference type="ARBA" id="ARBA00022723"/>
    </source>
</evidence>
<dbReference type="PROSITE" id="PS50157">
    <property type="entry name" value="ZINC_FINGER_C2H2_2"/>
    <property type="match status" value="1"/>
</dbReference>
<evidence type="ECO:0000256" key="4">
    <source>
        <dbReference type="ARBA" id="ARBA00022679"/>
    </source>
</evidence>
<dbReference type="InterPro" id="IPR000315">
    <property type="entry name" value="Znf_B-box"/>
</dbReference>
<evidence type="ECO:0000256" key="13">
    <source>
        <dbReference type="PIRSR" id="PIRSR606689-2"/>
    </source>
</evidence>
<dbReference type="PRINTS" id="PR00328">
    <property type="entry name" value="SAR1GTPBP"/>
</dbReference>
<dbReference type="InterPro" id="IPR001841">
    <property type="entry name" value="Znf_RING"/>
</dbReference>
<comment type="caution">
    <text evidence="18">The sequence shown here is derived from an EMBL/GenBank/DDBJ whole genome shotgun (WGS) entry which is preliminary data.</text>
</comment>
<evidence type="ECO:0000256" key="6">
    <source>
        <dbReference type="ARBA" id="ARBA00022741"/>
    </source>
</evidence>
<comment type="catalytic activity">
    <reaction evidence="1">
        <text>S-ubiquitinyl-[E2 ubiquitin-conjugating enzyme]-L-cysteine + [acceptor protein]-L-lysine = [E2 ubiquitin-conjugating enzyme]-L-cysteine + N(6)-ubiquitinyl-[acceptor protein]-L-lysine.</text>
        <dbReference type="EC" id="2.3.2.27"/>
    </reaction>
</comment>
<evidence type="ECO:0000256" key="2">
    <source>
        <dbReference type="ARBA" id="ARBA00004906"/>
    </source>
</evidence>
<evidence type="ECO:0000256" key="14">
    <source>
        <dbReference type="PROSITE-ProRule" id="PRU00024"/>
    </source>
</evidence>
<dbReference type="GO" id="GO:0061630">
    <property type="term" value="F:ubiquitin protein ligase activity"/>
    <property type="evidence" value="ECO:0007669"/>
    <property type="project" value="UniProtKB-EC"/>
</dbReference>
<dbReference type="PROSITE" id="PS50089">
    <property type="entry name" value="ZF_RING_2"/>
    <property type="match status" value="1"/>
</dbReference>
<keyword evidence="7 14" id="KW-0863">Zinc-finger</keyword>
<dbReference type="SUPFAM" id="SSF57845">
    <property type="entry name" value="B-box zinc-binding domain"/>
    <property type="match status" value="1"/>
</dbReference>
<dbReference type="Proteomes" id="UP001497497">
    <property type="component" value="Unassembled WGS sequence"/>
</dbReference>
<keyword evidence="5 13" id="KW-0479">Metal-binding</keyword>
<dbReference type="InterPro" id="IPR005225">
    <property type="entry name" value="Small_GTP-bd"/>
</dbReference>
<dbReference type="AlphaFoldDB" id="A0AAV2HPW9"/>
<dbReference type="Pfam" id="PF00025">
    <property type="entry name" value="Arf"/>
    <property type="match status" value="1"/>
</dbReference>
<dbReference type="SMART" id="SM00336">
    <property type="entry name" value="BBOX"/>
    <property type="match status" value="2"/>
</dbReference>
<feature type="domain" description="RING-type" evidence="15">
    <location>
        <begin position="32"/>
        <end position="77"/>
    </location>
</feature>
<feature type="binding site" evidence="12">
    <location>
        <position position="462"/>
    </location>
    <ligand>
        <name>GTP</name>
        <dbReference type="ChEBI" id="CHEBI:37565"/>
    </ligand>
</feature>
<sequence>MASGGNRDYKSVSVFTPLAPSHTQSENTILECRVCNEVFRFQGDKVPRLLICGHTCCHQCLTRLQLHGRSVLCPFDRQPTEIGDSGVWGLKKNFALLELLEKLQYPPLSPSRSLPDQILAREQSLSISCDENELHTAVLFCTVCSTHLCVECSEITHSTRTLARHKRVPISEKPRENPKCVYHPMHLVEFACLEDECKLSPLMCYICKDYGRHTKHKHALLESEAENVRSSIRSAVQHIKSFAEEVTDSARKLSVVIQQIEGGVQMVHSEEDTATQQVIGTAEQARLKIKTYFNELRENLNRQEMAALGAVDTHIREKLCSLRQQQEDMAILMSQISSVCHQCETTLQQVQTKDDTRILLAKPEVSHLLDTLQKQQQQFMDLPDQLALEPTIPITFTKDNRVHIGPKIEMRVVTLGLDGAGKTSILFKLKQNEFIPTIPTIGFNVETVEYKNFKFTIWDVGGQHKIRPLWKHYYFNTQAVIFVVDSSNRERLEEAQGELVKLVQEKELKEASLLIFANKQDVEECVTIEELTEQFGLLKLCCNRSWHLQACDGKSGQGLADGLEWLSRQMVAAGAPELA</sequence>
<protein>
    <recommendedName>
        <fullName evidence="3">RING-type E3 ubiquitin transferase</fullName>
        <ecNumber evidence="3">2.3.2.27</ecNumber>
    </recommendedName>
</protein>
<evidence type="ECO:0000256" key="7">
    <source>
        <dbReference type="ARBA" id="ARBA00022771"/>
    </source>
</evidence>
<dbReference type="Pfam" id="PF00643">
    <property type="entry name" value="zf-B_box"/>
    <property type="match status" value="1"/>
</dbReference>
<feature type="binding site" evidence="12">
    <location>
        <begin position="416"/>
        <end position="423"/>
    </location>
    <ligand>
        <name>GTP</name>
        <dbReference type="ChEBI" id="CHEBI:37565"/>
    </ligand>
</feature>
<comment type="similarity">
    <text evidence="11">In the C-terminal section; belongs to the small GTPase superfamily. Arf family.</text>
</comment>
<dbReference type="GO" id="GO:0008270">
    <property type="term" value="F:zinc ion binding"/>
    <property type="evidence" value="ECO:0007669"/>
    <property type="project" value="UniProtKB-KW"/>
</dbReference>
<dbReference type="FunFam" id="3.40.50.300:FF:000486">
    <property type="entry name" value="E3 ubiquitin-protein ligase TRIM23"/>
    <property type="match status" value="1"/>
</dbReference>
<dbReference type="CDD" id="cd19774">
    <property type="entry name" value="Bbox2_TRIM23_C-IX_rpt2"/>
    <property type="match status" value="1"/>
</dbReference>
<evidence type="ECO:0000256" key="12">
    <source>
        <dbReference type="PIRSR" id="PIRSR606689-1"/>
    </source>
</evidence>
<keyword evidence="4" id="KW-0808">Transferase</keyword>
<name>A0AAV2HPW9_LYMST</name>
<evidence type="ECO:0000256" key="10">
    <source>
        <dbReference type="ARBA" id="ARBA00023134"/>
    </source>
</evidence>
<keyword evidence="9" id="KW-0862">Zinc</keyword>
<evidence type="ECO:0000256" key="3">
    <source>
        <dbReference type="ARBA" id="ARBA00012483"/>
    </source>
</evidence>
<dbReference type="CDD" id="cd00878">
    <property type="entry name" value="Arf_Arl"/>
    <property type="match status" value="1"/>
</dbReference>
<dbReference type="CDD" id="cd16645">
    <property type="entry name" value="mRING-HC-C3HC3D_TRIM23_C-IX"/>
    <property type="match status" value="1"/>
</dbReference>
<dbReference type="Gene3D" id="3.30.160.60">
    <property type="entry name" value="Classic Zinc Finger"/>
    <property type="match status" value="1"/>
</dbReference>
<dbReference type="PROSITE" id="PS50119">
    <property type="entry name" value="ZF_BBOX"/>
    <property type="match status" value="1"/>
</dbReference>
<feature type="binding site" evidence="13">
    <location>
        <position position="440"/>
    </location>
    <ligand>
        <name>Mg(2+)</name>
        <dbReference type="ChEBI" id="CHEBI:18420"/>
    </ligand>
</feature>